<gene>
    <name evidence="2" type="ORF">QRD02_06650</name>
</gene>
<dbReference type="Gene3D" id="3.10.450.50">
    <property type="match status" value="1"/>
</dbReference>
<organism evidence="2 3">
    <name type="scientific">Aequorivita aurantiaca</name>
    <dbReference type="NCBI Taxonomy" id="3053356"/>
    <lineage>
        <taxon>Bacteria</taxon>
        <taxon>Pseudomonadati</taxon>
        <taxon>Bacteroidota</taxon>
        <taxon>Flavobacteriia</taxon>
        <taxon>Flavobacteriales</taxon>
        <taxon>Flavobacteriaceae</taxon>
        <taxon>Aequorivita</taxon>
    </lineage>
</organism>
<dbReference type="RefSeq" id="WP_290254149.1">
    <property type="nucleotide sequence ID" value="NZ_JAUGQQ010000003.1"/>
</dbReference>
<evidence type="ECO:0000313" key="2">
    <source>
        <dbReference type="EMBL" id="MDN3724056.1"/>
    </source>
</evidence>
<dbReference type="InterPro" id="IPR032710">
    <property type="entry name" value="NTF2-like_dom_sf"/>
</dbReference>
<keyword evidence="3" id="KW-1185">Reference proteome</keyword>
<protein>
    <submittedName>
        <fullName evidence="2">Nuclear transport factor 2 family protein</fullName>
    </submittedName>
</protein>
<feature type="chain" id="PRO_5046037756" evidence="1">
    <location>
        <begin position="19"/>
        <end position="154"/>
    </location>
</feature>
<proteinExistence type="predicted"/>
<name>A0ABT8DJE4_9FLAO</name>
<evidence type="ECO:0000256" key="1">
    <source>
        <dbReference type="SAM" id="SignalP"/>
    </source>
</evidence>
<dbReference type="EMBL" id="JAUGQQ010000003">
    <property type="protein sequence ID" value="MDN3724056.1"/>
    <property type="molecule type" value="Genomic_DNA"/>
</dbReference>
<comment type="caution">
    <text evidence="2">The sequence shown here is derived from an EMBL/GenBank/DDBJ whole genome shotgun (WGS) entry which is preliminary data.</text>
</comment>
<evidence type="ECO:0000313" key="3">
    <source>
        <dbReference type="Proteomes" id="UP001244787"/>
    </source>
</evidence>
<feature type="signal peptide" evidence="1">
    <location>
        <begin position="1"/>
        <end position="18"/>
    </location>
</feature>
<dbReference type="Proteomes" id="UP001244787">
    <property type="component" value="Unassembled WGS sequence"/>
</dbReference>
<keyword evidence="1" id="KW-0732">Signal</keyword>
<sequence length="154" mass="17760">MKSLLLIFTFALSSLCFSQESLTKENGKIIVDIFMDAYQVGDTVKMKSVMHPYMTMQTAYLNTEQQNILRNVRPSDLLKYAATTAKAQKWEERLKDYVVQSDGNIAHVWTPYEFYMEGKFSHCGANSITLVYTDDSWKIFNIIDSRRIGSCIKE</sequence>
<dbReference type="SUPFAM" id="SSF54427">
    <property type="entry name" value="NTF2-like"/>
    <property type="match status" value="1"/>
</dbReference>
<reference evidence="2 3" key="1">
    <citation type="submission" date="2023-06" db="EMBL/GenBank/DDBJ databases">
        <authorList>
            <person name="Ye Y.-Q."/>
            <person name="Du Z.-J."/>
        </authorList>
    </citation>
    <scope>NUCLEOTIDE SEQUENCE [LARGE SCALE GENOMIC DNA]</scope>
    <source>
        <strain evidence="2 3">SDUM287046</strain>
    </source>
</reference>
<accession>A0ABT8DJE4</accession>